<dbReference type="AlphaFoldDB" id="A0A7W4Z7D4"/>
<proteinExistence type="predicted"/>
<dbReference type="NCBIfam" id="NF047646">
    <property type="entry name" value="REP_Tyr_transpos"/>
    <property type="match status" value="1"/>
</dbReference>
<dbReference type="InterPro" id="IPR002686">
    <property type="entry name" value="Transposase_17"/>
</dbReference>
<keyword evidence="3" id="KW-1185">Reference proteome</keyword>
<organism evidence="2 3">
    <name type="scientific">Microbulbifer rhizosphaerae</name>
    <dbReference type="NCBI Taxonomy" id="1562603"/>
    <lineage>
        <taxon>Bacteria</taxon>
        <taxon>Pseudomonadati</taxon>
        <taxon>Pseudomonadota</taxon>
        <taxon>Gammaproteobacteria</taxon>
        <taxon>Cellvibrionales</taxon>
        <taxon>Microbulbiferaceae</taxon>
        <taxon>Microbulbifer</taxon>
    </lineage>
</organism>
<dbReference type="Gene3D" id="3.30.70.1290">
    <property type="entry name" value="Transposase IS200-like"/>
    <property type="match status" value="1"/>
</dbReference>
<dbReference type="Pfam" id="PF01797">
    <property type="entry name" value="Y1_Tnp"/>
    <property type="match status" value="1"/>
</dbReference>
<dbReference type="RefSeq" id="WP_183456239.1">
    <property type="nucleotide sequence ID" value="NZ_JACHWZ010000002.1"/>
</dbReference>
<gene>
    <name evidence="2" type="ORF">FHS09_000431</name>
</gene>
<evidence type="ECO:0000259" key="1">
    <source>
        <dbReference type="SMART" id="SM01321"/>
    </source>
</evidence>
<sequence length="149" mass="17273">MSTKAQGYRLRLGRHSESNRIYLITAVCHQRQKIFSDFWAGRHCVRALMEVKDSAATLCYVVMPDHIHWLAQLGESVDLSQTVQKVKSLPTMALRDEWQGPVWQRGFHDHALRKEEDLQATARYIVANPLRADLVSSLRDYPLWDAVWL</sequence>
<dbReference type="SUPFAM" id="SSF143422">
    <property type="entry name" value="Transposase IS200-like"/>
    <property type="match status" value="1"/>
</dbReference>
<dbReference type="InterPro" id="IPR036515">
    <property type="entry name" value="Transposase_17_sf"/>
</dbReference>
<comment type="caution">
    <text evidence="2">The sequence shown here is derived from an EMBL/GenBank/DDBJ whole genome shotgun (WGS) entry which is preliminary data.</text>
</comment>
<dbReference type="Proteomes" id="UP000535937">
    <property type="component" value="Unassembled WGS sequence"/>
</dbReference>
<name>A0A7W4Z7D4_9GAMM</name>
<dbReference type="GO" id="GO:0004803">
    <property type="term" value="F:transposase activity"/>
    <property type="evidence" value="ECO:0007669"/>
    <property type="project" value="InterPro"/>
</dbReference>
<dbReference type="GO" id="GO:0006313">
    <property type="term" value="P:DNA transposition"/>
    <property type="evidence" value="ECO:0007669"/>
    <property type="project" value="InterPro"/>
</dbReference>
<dbReference type="InterPro" id="IPR052715">
    <property type="entry name" value="RAYT_transposase"/>
</dbReference>
<dbReference type="EMBL" id="JACHWZ010000002">
    <property type="protein sequence ID" value="MBB3059623.1"/>
    <property type="molecule type" value="Genomic_DNA"/>
</dbReference>
<protein>
    <submittedName>
        <fullName evidence="2">REP element-mobilizing transposase RayT</fullName>
    </submittedName>
</protein>
<evidence type="ECO:0000313" key="2">
    <source>
        <dbReference type="EMBL" id="MBB3059623.1"/>
    </source>
</evidence>
<dbReference type="GO" id="GO:0043565">
    <property type="term" value="F:sequence-specific DNA binding"/>
    <property type="evidence" value="ECO:0007669"/>
    <property type="project" value="TreeGrafter"/>
</dbReference>
<evidence type="ECO:0000313" key="3">
    <source>
        <dbReference type="Proteomes" id="UP000535937"/>
    </source>
</evidence>
<accession>A0A7W4Z7D4</accession>
<dbReference type="PANTHER" id="PTHR36966">
    <property type="entry name" value="REP-ASSOCIATED TYROSINE TRANSPOSASE"/>
    <property type="match status" value="1"/>
</dbReference>
<dbReference type="SMART" id="SM01321">
    <property type="entry name" value="Y1_Tnp"/>
    <property type="match status" value="1"/>
</dbReference>
<feature type="domain" description="Transposase IS200-like" evidence="1">
    <location>
        <begin position="17"/>
        <end position="128"/>
    </location>
</feature>
<dbReference type="PANTHER" id="PTHR36966:SF1">
    <property type="entry name" value="REP-ASSOCIATED TYROSINE TRANSPOSASE"/>
    <property type="match status" value="1"/>
</dbReference>
<reference evidence="2 3" key="1">
    <citation type="submission" date="2020-08" db="EMBL/GenBank/DDBJ databases">
        <title>Genomic Encyclopedia of Type Strains, Phase III (KMG-III): the genomes of soil and plant-associated and newly described type strains.</title>
        <authorList>
            <person name="Whitman W."/>
        </authorList>
    </citation>
    <scope>NUCLEOTIDE SEQUENCE [LARGE SCALE GENOMIC DNA]</scope>
    <source>
        <strain evidence="2 3">CECT 8799</strain>
    </source>
</reference>